<accession>A0A0C1EAE1</accession>
<proteinExistence type="predicted"/>
<evidence type="ECO:0000313" key="2">
    <source>
        <dbReference type="Proteomes" id="UP000031390"/>
    </source>
</evidence>
<protein>
    <submittedName>
        <fullName evidence="1">Uncharacterized protein</fullName>
    </submittedName>
</protein>
<sequence>MQSVERLSEKDKMLFRQPFLWLMEIEKFLPAVIFHRW</sequence>
<evidence type="ECO:0000313" key="1">
    <source>
        <dbReference type="EMBL" id="KIC05773.1"/>
    </source>
</evidence>
<name>A0A0C1EAE1_9NEIS</name>
<comment type="caution">
    <text evidence="1">The sequence shown here is derived from an EMBL/GenBank/DDBJ whole genome shotgun (WGS) entry which is preliminary data.</text>
</comment>
<dbReference type="AlphaFoldDB" id="A0A0C1EAE1"/>
<dbReference type="EMBL" id="JUFZ01000156">
    <property type="protein sequence ID" value="KIC05773.1"/>
    <property type="molecule type" value="Genomic_DNA"/>
</dbReference>
<gene>
    <name evidence="1" type="ORF">MCC93_27710</name>
</gene>
<reference evidence="1 2" key="1">
    <citation type="submission" date="2014-12" db="EMBL/GenBank/DDBJ databases">
        <title>Genome sequence of Morococcus cerebrosus.</title>
        <authorList>
            <person name="Shin S.-K."/>
            <person name="Yi H."/>
        </authorList>
    </citation>
    <scope>NUCLEOTIDE SEQUENCE [LARGE SCALE GENOMIC DNA]</scope>
    <source>
        <strain evidence="1 2">CIP 81.93</strain>
    </source>
</reference>
<dbReference type="Proteomes" id="UP000031390">
    <property type="component" value="Unassembled WGS sequence"/>
</dbReference>
<organism evidence="1 2">
    <name type="scientific">Morococcus cerebrosus</name>
    <dbReference type="NCBI Taxonomy" id="1056807"/>
    <lineage>
        <taxon>Bacteria</taxon>
        <taxon>Pseudomonadati</taxon>
        <taxon>Pseudomonadota</taxon>
        <taxon>Betaproteobacteria</taxon>
        <taxon>Neisseriales</taxon>
        <taxon>Neisseriaceae</taxon>
        <taxon>Morococcus</taxon>
    </lineage>
</organism>